<dbReference type="AlphaFoldDB" id="A0A2S0UPH0"/>
<accession>A0A2S0UPH0</accession>
<keyword evidence="2" id="KW-1185">Reference proteome</keyword>
<dbReference type="KEGG" id="geh:HYN69_15350"/>
<name>A0A2S0UPH0_9RHOB</name>
<organism evidence="1 2">
    <name type="scientific">Paragemmobacter aquarius</name>
    <dbReference type="NCBI Taxonomy" id="2169400"/>
    <lineage>
        <taxon>Bacteria</taxon>
        <taxon>Pseudomonadati</taxon>
        <taxon>Pseudomonadota</taxon>
        <taxon>Alphaproteobacteria</taxon>
        <taxon>Rhodobacterales</taxon>
        <taxon>Paracoccaceae</taxon>
        <taxon>Paragemmobacter</taxon>
    </lineage>
</organism>
<dbReference type="Proteomes" id="UP000244496">
    <property type="component" value="Chromosome"/>
</dbReference>
<protein>
    <recommendedName>
        <fullName evidence="3">Flagellar protein FliL</fullName>
    </recommendedName>
</protein>
<dbReference type="EMBL" id="CP028918">
    <property type="protein sequence ID" value="AWB49695.1"/>
    <property type="molecule type" value="Genomic_DNA"/>
</dbReference>
<sequence length="169" mass="17706">MERGLQGAGMSQATPPLVFAVLGFLCLGGGFGVAAFRVMQPVPPPPFAQVPKDEVAPEPDTMLVYVPLEEQLAVAVAEQPVRVMLTLGVSLRASVGDLVALKADVDERRPALLAALLKVAQVEVAKTAEPAVLLKTLPGPLRDVVNKALGTDALPEPVEEVLIMGLVTQ</sequence>
<gene>
    <name evidence="1" type="ORF">HYN69_15350</name>
</gene>
<reference evidence="1 2" key="1">
    <citation type="submission" date="2018-04" db="EMBL/GenBank/DDBJ databases">
        <title>Genome sequencing of Gemmobacter.</title>
        <authorList>
            <person name="Yi H."/>
            <person name="Baek M.-G."/>
        </authorList>
    </citation>
    <scope>NUCLEOTIDE SEQUENCE [LARGE SCALE GENOMIC DNA]</scope>
    <source>
        <strain evidence="1 2">HYN0069</strain>
    </source>
</reference>
<evidence type="ECO:0000313" key="2">
    <source>
        <dbReference type="Proteomes" id="UP000244496"/>
    </source>
</evidence>
<evidence type="ECO:0008006" key="3">
    <source>
        <dbReference type="Google" id="ProtNLM"/>
    </source>
</evidence>
<proteinExistence type="predicted"/>
<evidence type="ECO:0000313" key="1">
    <source>
        <dbReference type="EMBL" id="AWB49695.1"/>
    </source>
</evidence>